<dbReference type="Pfam" id="PF00072">
    <property type="entry name" value="Response_reg"/>
    <property type="match status" value="1"/>
</dbReference>
<dbReference type="Gene3D" id="3.40.50.2300">
    <property type="match status" value="1"/>
</dbReference>
<dbReference type="Gene3D" id="3.30.450.20">
    <property type="entry name" value="PAS domain"/>
    <property type="match status" value="1"/>
</dbReference>
<protein>
    <submittedName>
        <fullName evidence="6">Bifunctional diguanylate cyclase/phosphodiesterase</fullName>
    </submittedName>
</protein>
<dbReference type="CDD" id="cd01948">
    <property type="entry name" value="EAL"/>
    <property type="match status" value="1"/>
</dbReference>
<dbReference type="InterPro" id="IPR013656">
    <property type="entry name" value="PAS_4"/>
</dbReference>
<dbReference type="CDD" id="cd17546">
    <property type="entry name" value="REC_hyHK_CKI1_RcsC-like"/>
    <property type="match status" value="1"/>
</dbReference>
<evidence type="ECO:0000259" key="5">
    <source>
        <dbReference type="PROSITE" id="PS50887"/>
    </source>
</evidence>
<keyword evidence="7" id="KW-1185">Reference proteome</keyword>
<dbReference type="PANTHER" id="PTHR44757">
    <property type="entry name" value="DIGUANYLATE CYCLASE DGCP"/>
    <property type="match status" value="1"/>
</dbReference>
<dbReference type="PANTHER" id="PTHR44757:SF2">
    <property type="entry name" value="BIOFILM ARCHITECTURE MAINTENANCE PROTEIN MBAA"/>
    <property type="match status" value="1"/>
</dbReference>
<dbReference type="Gene3D" id="3.30.70.270">
    <property type="match status" value="1"/>
</dbReference>
<proteinExistence type="predicted"/>
<dbReference type="InterPro" id="IPR001789">
    <property type="entry name" value="Sig_transdc_resp-reg_receiver"/>
</dbReference>
<dbReference type="SMART" id="SM00052">
    <property type="entry name" value="EAL"/>
    <property type="match status" value="1"/>
</dbReference>
<evidence type="ECO:0000313" key="7">
    <source>
        <dbReference type="Proteomes" id="UP001595665"/>
    </source>
</evidence>
<gene>
    <name evidence="6" type="ORF">ACFOPH_01745</name>
</gene>
<accession>A0ABV7PHG6</accession>
<dbReference type="InterPro" id="IPR000160">
    <property type="entry name" value="GGDEF_dom"/>
</dbReference>
<dbReference type="EMBL" id="JBHRVV010000001">
    <property type="protein sequence ID" value="MFC3456976.1"/>
    <property type="molecule type" value="Genomic_DNA"/>
</dbReference>
<dbReference type="RefSeq" id="WP_379733070.1">
    <property type="nucleotide sequence ID" value="NZ_JBHRVV010000001.1"/>
</dbReference>
<dbReference type="PROSITE" id="PS50887">
    <property type="entry name" value="GGDEF"/>
    <property type="match status" value="1"/>
</dbReference>
<dbReference type="InterPro" id="IPR029787">
    <property type="entry name" value="Nucleotide_cyclase"/>
</dbReference>
<feature type="domain" description="EAL" evidence="4">
    <location>
        <begin position="485"/>
        <end position="739"/>
    </location>
</feature>
<dbReference type="Pfam" id="PF00990">
    <property type="entry name" value="GGDEF"/>
    <property type="match status" value="2"/>
</dbReference>
<dbReference type="Proteomes" id="UP001595665">
    <property type="component" value="Unassembled WGS sequence"/>
</dbReference>
<dbReference type="PROSITE" id="PS50110">
    <property type="entry name" value="RESPONSE_REGULATORY"/>
    <property type="match status" value="1"/>
</dbReference>
<dbReference type="SUPFAM" id="SSF141868">
    <property type="entry name" value="EAL domain-like"/>
    <property type="match status" value="1"/>
</dbReference>
<dbReference type="NCBIfam" id="TIGR00254">
    <property type="entry name" value="GGDEF"/>
    <property type="match status" value="2"/>
</dbReference>
<dbReference type="Pfam" id="PF00563">
    <property type="entry name" value="EAL"/>
    <property type="match status" value="1"/>
</dbReference>
<dbReference type="PROSITE" id="PS50883">
    <property type="entry name" value="EAL"/>
    <property type="match status" value="1"/>
</dbReference>
<dbReference type="InterPro" id="IPR052155">
    <property type="entry name" value="Biofilm_reg_signaling"/>
</dbReference>
<organism evidence="6 7">
    <name type="scientific">Massilia haematophila</name>
    <dbReference type="NCBI Taxonomy" id="457923"/>
    <lineage>
        <taxon>Bacteria</taxon>
        <taxon>Pseudomonadati</taxon>
        <taxon>Pseudomonadota</taxon>
        <taxon>Betaproteobacteria</taxon>
        <taxon>Burkholderiales</taxon>
        <taxon>Oxalobacteraceae</taxon>
        <taxon>Telluria group</taxon>
        <taxon>Massilia</taxon>
    </lineage>
</organism>
<dbReference type="InterPro" id="IPR035965">
    <property type="entry name" value="PAS-like_dom_sf"/>
</dbReference>
<dbReference type="CDD" id="cd01949">
    <property type="entry name" value="GGDEF"/>
    <property type="match status" value="1"/>
</dbReference>
<dbReference type="InterPro" id="IPR001633">
    <property type="entry name" value="EAL_dom"/>
</dbReference>
<dbReference type="SUPFAM" id="SSF52172">
    <property type="entry name" value="CheY-like"/>
    <property type="match status" value="1"/>
</dbReference>
<feature type="compositionally biased region" description="Basic and acidic residues" evidence="2">
    <location>
        <begin position="167"/>
        <end position="186"/>
    </location>
</feature>
<dbReference type="Pfam" id="PF08448">
    <property type="entry name" value="PAS_4"/>
    <property type="match status" value="1"/>
</dbReference>
<dbReference type="InterPro" id="IPR043128">
    <property type="entry name" value="Rev_trsase/Diguanyl_cyclase"/>
</dbReference>
<reference evidence="7" key="1">
    <citation type="journal article" date="2019" name="Int. J. Syst. Evol. Microbiol.">
        <title>The Global Catalogue of Microorganisms (GCM) 10K type strain sequencing project: providing services to taxonomists for standard genome sequencing and annotation.</title>
        <authorList>
            <consortium name="The Broad Institute Genomics Platform"/>
            <consortium name="The Broad Institute Genome Sequencing Center for Infectious Disease"/>
            <person name="Wu L."/>
            <person name="Ma J."/>
        </authorList>
    </citation>
    <scope>NUCLEOTIDE SEQUENCE [LARGE SCALE GENOMIC DNA]</scope>
    <source>
        <strain evidence="7">CCM 7480</strain>
    </source>
</reference>
<feature type="modified residue" description="4-aspartylphosphate" evidence="1">
    <location>
        <position position="60"/>
    </location>
</feature>
<evidence type="ECO:0000313" key="6">
    <source>
        <dbReference type="EMBL" id="MFC3456976.1"/>
    </source>
</evidence>
<feature type="domain" description="Response regulatory" evidence="3">
    <location>
        <begin position="11"/>
        <end position="128"/>
    </location>
</feature>
<evidence type="ECO:0000259" key="3">
    <source>
        <dbReference type="PROSITE" id="PS50110"/>
    </source>
</evidence>
<dbReference type="Gene3D" id="3.20.20.450">
    <property type="entry name" value="EAL domain"/>
    <property type="match status" value="1"/>
</dbReference>
<dbReference type="SMART" id="SM00267">
    <property type="entry name" value="GGDEF"/>
    <property type="match status" value="1"/>
</dbReference>
<dbReference type="InterPro" id="IPR035919">
    <property type="entry name" value="EAL_sf"/>
</dbReference>
<evidence type="ECO:0000256" key="2">
    <source>
        <dbReference type="SAM" id="MobiDB-lite"/>
    </source>
</evidence>
<dbReference type="InterPro" id="IPR011006">
    <property type="entry name" value="CheY-like_superfamily"/>
</dbReference>
<name>A0ABV7PHG6_9BURK</name>
<dbReference type="SUPFAM" id="SSF55073">
    <property type="entry name" value="Nucleotide cyclase"/>
    <property type="match status" value="1"/>
</dbReference>
<comment type="caution">
    <text evidence="6">The sequence shown here is derived from an EMBL/GenBank/DDBJ whole genome shotgun (WGS) entry which is preliminary data.</text>
</comment>
<evidence type="ECO:0000256" key="1">
    <source>
        <dbReference type="PROSITE-ProRule" id="PRU00169"/>
    </source>
</evidence>
<feature type="domain" description="GGDEF" evidence="5">
    <location>
        <begin position="325"/>
        <end position="476"/>
    </location>
</feature>
<feature type="region of interest" description="Disordered" evidence="2">
    <location>
        <begin position="167"/>
        <end position="213"/>
    </location>
</feature>
<sequence>MPATPSSQRGVVLVADDDPVMRLLMLEMIKQVGLDAIEAEDGRQAVRLARERRPDLILMDVEMPHMDGFAACRAIRQDQAGGALVPIVMVTGGDDIEAVTSAYEAGATDFVSKPINWPILGHRVLYVLRASDAIARLRIADAQNRAVLAAIPDTFFRMDRDGFYLDYEPGHERPGHERPGQERTVLDRAGSSVPGLDGPARAPGRGDNAPFSSERCIGRHITEVLPRPIAARMLDQLGEVLRTQEIRSVEYELIRFGTVQHFEARLVATGPSEVLGLVRDISERKRTEEQIRRLAYCDSLTGIPNRQAFLENLERELQRSKIGNKKFAVLFMDLDAFKRINDTLGHNVGDHLLKIVSERLRETIRPSDLVSRGDAGGDDIGHDPASNLARLGGDEFTILIPDLERVEHALNVAHRVKEAMRRPFLIDGNEIFVTASIGISLFPEDGDDSSSLLKYADTAMYHAKNCGKNNAKLYSSSLTMQIMSHVKLEVGLRRALQNDELYLLYQPQLDVRTSEIVGVEALVRWRHPERGVISPTEFIPLAEETGLIVPIGEWVLRTACNQARAWQRHDRRALRMAVNLSAKQFKDENLSQIVLSALDDTGLDPKLLELELTEGTLMDDAKATMATLERLRGIGVYLSIDDFGTGYSSMNYLKRFDVRALKIDRSFICGLPQDSENAAITRAIIAMAHGLKMAVVAEGVETDEQLVLLEEYGCDMVQGYFLGHPSTAEAITQMLGKLRLVLPVR</sequence>
<keyword evidence="1" id="KW-0597">Phosphoprotein</keyword>
<dbReference type="SMART" id="SM00448">
    <property type="entry name" value="REC"/>
    <property type="match status" value="1"/>
</dbReference>
<dbReference type="SUPFAM" id="SSF55785">
    <property type="entry name" value="PYP-like sensor domain (PAS domain)"/>
    <property type="match status" value="1"/>
</dbReference>
<evidence type="ECO:0000259" key="4">
    <source>
        <dbReference type="PROSITE" id="PS50883"/>
    </source>
</evidence>